<evidence type="ECO:0000313" key="3">
    <source>
        <dbReference type="EMBL" id="MFC3849064.1"/>
    </source>
</evidence>
<name>A0ABV7ZMV6_9CORY</name>
<protein>
    <submittedName>
        <fullName evidence="3">LGFP repeat-containing protein</fullName>
    </submittedName>
</protein>
<feature type="compositionally biased region" description="Basic and acidic residues" evidence="1">
    <location>
        <begin position="518"/>
        <end position="533"/>
    </location>
</feature>
<keyword evidence="2" id="KW-0732">Signal</keyword>
<dbReference type="InterPro" id="IPR013207">
    <property type="entry name" value="LGFP"/>
</dbReference>
<proteinExistence type="predicted"/>
<dbReference type="EMBL" id="JBHRZN010000001">
    <property type="protein sequence ID" value="MFC3849064.1"/>
    <property type="molecule type" value="Genomic_DNA"/>
</dbReference>
<sequence>MDTKPDTEGAMRSRKTRAAVAATALALCLLGAQPPAVAAEFHGHWINGKILDAFNRLGGTEEFGNATTNELDAGRGGKFQVFQKNASIYWHPLVDNANAHQVKGSIRDKWGSLGWENGRLRYPTTDELPTDTNTGRYNNFEGGSIYWSANSGANQIEGQIRERWYGLNRESGILGYPVTDETGTPDGIGRFNGFERGSIYWTPETGAHPVAGRIYDYWSNAGWENSTFGYPTSGEIAIRQDMRQNFQNGRIQWVAPNSSTLPAYESSWGSYVHVYNVFSPEPKRWSPESINAEVTQNFDKYFTFTGCGSVLEVGSICNLETVIIRPAPIQVIAISATGFAFKSLEGHPEGAGRTITFNFSRQPSGEANDVRLHVFAWGPNSAVTATGPLNSETLARYSWSRFVQNIQSRINSSPTSFITSDNNAGAGTARSRSQGINDTSLPPEAEYIDPATVDTSHITNKVPLEPISPTTETAREAPPNSDAPAITDPSRRDPSPEKSPDEDRGVSGKSAPGSVSGRPEDSEFSDTRPEDSE</sequence>
<feature type="compositionally biased region" description="Polar residues" evidence="1">
    <location>
        <begin position="412"/>
        <end position="440"/>
    </location>
</feature>
<evidence type="ECO:0000313" key="4">
    <source>
        <dbReference type="Proteomes" id="UP001595751"/>
    </source>
</evidence>
<evidence type="ECO:0000256" key="2">
    <source>
        <dbReference type="SAM" id="SignalP"/>
    </source>
</evidence>
<dbReference type="RefSeq" id="WP_290291326.1">
    <property type="nucleotide sequence ID" value="NZ_CP047211.1"/>
</dbReference>
<dbReference type="Proteomes" id="UP001595751">
    <property type="component" value="Unassembled WGS sequence"/>
</dbReference>
<accession>A0ABV7ZMV6</accession>
<dbReference type="Pfam" id="PF08310">
    <property type="entry name" value="LGFP"/>
    <property type="match status" value="3"/>
</dbReference>
<feature type="signal peptide" evidence="2">
    <location>
        <begin position="1"/>
        <end position="38"/>
    </location>
</feature>
<evidence type="ECO:0000256" key="1">
    <source>
        <dbReference type="SAM" id="MobiDB-lite"/>
    </source>
</evidence>
<gene>
    <name evidence="3" type="ORF">ACFORJ_02625</name>
</gene>
<comment type="caution">
    <text evidence="3">The sequence shown here is derived from an EMBL/GenBank/DDBJ whole genome shotgun (WGS) entry which is preliminary data.</text>
</comment>
<feature type="region of interest" description="Disordered" evidence="1">
    <location>
        <begin position="412"/>
        <end position="533"/>
    </location>
</feature>
<keyword evidence="4" id="KW-1185">Reference proteome</keyword>
<feature type="compositionally biased region" description="Basic and acidic residues" evidence="1">
    <location>
        <begin position="489"/>
        <end position="506"/>
    </location>
</feature>
<reference evidence="4" key="1">
    <citation type="journal article" date="2019" name="Int. J. Syst. Evol. Microbiol.">
        <title>The Global Catalogue of Microorganisms (GCM) 10K type strain sequencing project: providing services to taxonomists for standard genome sequencing and annotation.</title>
        <authorList>
            <consortium name="The Broad Institute Genomics Platform"/>
            <consortium name="The Broad Institute Genome Sequencing Center for Infectious Disease"/>
            <person name="Wu L."/>
            <person name="Ma J."/>
        </authorList>
    </citation>
    <scope>NUCLEOTIDE SEQUENCE [LARGE SCALE GENOMIC DNA]</scope>
    <source>
        <strain evidence="4">CCUG 53252</strain>
    </source>
</reference>
<organism evidence="3 4">
    <name type="scientific">Corynebacterium hansenii</name>
    <dbReference type="NCBI Taxonomy" id="394964"/>
    <lineage>
        <taxon>Bacteria</taxon>
        <taxon>Bacillati</taxon>
        <taxon>Actinomycetota</taxon>
        <taxon>Actinomycetes</taxon>
        <taxon>Mycobacteriales</taxon>
        <taxon>Corynebacteriaceae</taxon>
        <taxon>Corynebacterium</taxon>
    </lineage>
</organism>
<feature type="chain" id="PRO_5046634395" evidence="2">
    <location>
        <begin position="39"/>
        <end position="533"/>
    </location>
</feature>